<name>A0AAN6Y5V7_9PEZI</name>
<dbReference type="Proteomes" id="UP001301769">
    <property type="component" value="Unassembled WGS sequence"/>
</dbReference>
<sequence>MRFSIFSTALVALTGSSSVATAFLTADEVATSIGTLTAKSQSLIEPAGTLSLANAAFLLLGEGPWAQVLDGLNDISETAKKEIVYMQTVEKSPAKFAGEEAQLIGDALKGLVKVVTELVDALVKQLEVVDKIPIIGQVVSPVLELVNTLLDNFLYQVVDLVEDVLAEALKLDFGNLDNTLAQAYNAF</sequence>
<evidence type="ECO:0000313" key="3">
    <source>
        <dbReference type="Proteomes" id="UP001301769"/>
    </source>
</evidence>
<gene>
    <name evidence="2" type="ORF">QBC37DRAFT_401524</name>
</gene>
<keyword evidence="1" id="KW-0732">Signal</keyword>
<evidence type="ECO:0000313" key="2">
    <source>
        <dbReference type="EMBL" id="KAK4212460.1"/>
    </source>
</evidence>
<evidence type="ECO:0000256" key="1">
    <source>
        <dbReference type="SAM" id="SignalP"/>
    </source>
</evidence>
<dbReference type="Pfam" id="PF17615">
    <property type="entry name" value="C166"/>
    <property type="match status" value="1"/>
</dbReference>
<proteinExistence type="predicted"/>
<reference evidence="2" key="2">
    <citation type="submission" date="2023-05" db="EMBL/GenBank/DDBJ databases">
        <authorList>
            <consortium name="Lawrence Berkeley National Laboratory"/>
            <person name="Steindorff A."/>
            <person name="Hensen N."/>
            <person name="Bonometti L."/>
            <person name="Westerberg I."/>
            <person name="Brannstrom I.O."/>
            <person name="Guillou S."/>
            <person name="Cros-Aarteil S."/>
            <person name="Calhoun S."/>
            <person name="Haridas S."/>
            <person name="Kuo A."/>
            <person name="Mondo S."/>
            <person name="Pangilinan J."/>
            <person name="Riley R."/>
            <person name="Labutti K."/>
            <person name="Andreopoulos B."/>
            <person name="Lipzen A."/>
            <person name="Chen C."/>
            <person name="Yanf M."/>
            <person name="Daum C."/>
            <person name="Ng V."/>
            <person name="Clum A."/>
            <person name="Ohm R."/>
            <person name="Martin F."/>
            <person name="Silar P."/>
            <person name="Natvig D."/>
            <person name="Lalanne C."/>
            <person name="Gautier V."/>
            <person name="Ament-Velasquez S.L."/>
            <person name="Kruys A."/>
            <person name="Hutchinson M.I."/>
            <person name="Powell A.J."/>
            <person name="Barry K."/>
            <person name="Miller A.N."/>
            <person name="Grigoriev I.V."/>
            <person name="Debuchy R."/>
            <person name="Gladieux P."/>
            <person name="Thoren M.H."/>
            <person name="Johannesson H."/>
        </authorList>
    </citation>
    <scope>NUCLEOTIDE SEQUENCE</scope>
    <source>
        <strain evidence="2">PSN293</strain>
    </source>
</reference>
<comment type="caution">
    <text evidence="2">The sequence shown here is derived from an EMBL/GenBank/DDBJ whole genome shotgun (WGS) entry which is preliminary data.</text>
</comment>
<accession>A0AAN6Y5V7</accession>
<feature type="chain" id="PRO_5042852772" evidence="1">
    <location>
        <begin position="23"/>
        <end position="187"/>
    </location>
</feature>
<organism evidence="2 3">
    <name type="scientific">Rhypophila decipiens</name>
    <dbReference type="NCBI Taxonomy" id="261697"/>
    <lineage>
        <taxon>Eukaryota</taxon>
        <taxon>Fungi</taxon>
        <taxon>Dikarya</taxon>
        <taxon>Ascomycota</taxon>
        <taxon>Pezizomycotina</taxon>
        <taxon>Sordariomycetes</taxon>
        <taxon>Sordariomycetidae</taxon>
        <taxon>Sordariales</taxon>
        <taxon>Naviculisporaceae</taxon>
        <taxon>Rhypophila</taxon>
    </lineage>
</organism>
<feature type="signal peptide" evidence="1">
    <location>
        <begin position="1"/>
        <end position="22"/>
    </location>
</feature>
<dbReference type="AlphaFoldDB" id="A0AAN6Y5V7"/>
<protein>
    <submittedName>
        <fullName evidence="2">Uncharacterized protein</fullName>
    </submittedName>
</protein>
<reference evidence="2" key="1">
    <citation type="journal article" date="2023" name="Mol. Phylogenet. Evol.">
        <title>Genome-scale phylogeny and comparative genomics of the fungal order Sordariales.</title>
        <authorList>
            <person name="Hensen N."/>
            <person name="Bonometti L."/>
            <person name="Westerberg I."/>
            <person name="Brannstrom I.O."/>
            <person name="Guillou S."/>
            <person name="Cros-Aarteil S."/>
            <person name="Calhoun S."/>
            <person name="Haridas S."/>
            <person name="Kuo A."/>
            <person name="Mondo S."/>
            <person name="Pangilinan J."/>
            <person name="Riley R."/>
            <person name="LaButti K."/>
            <person name="Andreopoulos B."/>
            <person name="Lipzen A."/>
            <person name="Chen C."/>
            <person name="Yan M."/>
            <person name="Daum C."/>
            <person name="Ng V."/>
            <person name="Clum A."/>
            <person name="Steindorff A."/>
            <person name="Ohm R.A."/>
            <person name="Martin F."/>
            <person name="Silar P."/>
            <person name="Natvig D.O."/>
            <person name="Lalanne C."/>
            <person name="Gautier V."/>
            <person name="Ament-Velasquez S.L."/>
            <person name="Kruys A."/>
            <person name="Hutchinson M.I."/>
            <person name="Powell A.J."/>
            <person name="Barry K."/>
            <person name="Miller A.N."/>
            <person name="Grigoriev I.V."/>
            <person name="Debuchy R."/>
            <person name="Gladieux P."/>
            <person name="Hiltunen Thoren M."/>
            <person name="Johannesson H."/>
        </authorList>
    </citation>
    <scope>NUCLEOTIDE SEQUENCE</scope>
    <source>
        <strain evidence="2">PSN293</strain>
    </source>
</reference>
<keyword evidence="3" id="KW-1185">Reference proteome</keyword>
<dbReference type="EMBL" id="MU858127">
    <property type="protein sequence ID" value="KAK4212460.1"/>
    <property type="molecule type" value="Genomic_DNA"/>
</dbReference>